<accession>A0A410DU02</accession>
<dbReference type="PANTHER" id="PTHR43420">
    <property type="entry name" value="ACETYLTRANSFERASE"/>
    <property type="match status" value="1"/>
</dbReference>
<name>A0A410DU02_9CLOT</name>
<organism evidence="4 5">
    <name type="scientific">Clostridium manihotivorum</name>
    <dbReference type="NCBI Taxonomy" id="2320868"/>
    <lineage>
        <taxon>Bacteria</taxon>
        <taxon>Bacillati</taxon>
        <taxon>Bacillota</taxon>
        <taxon>Clostridia</taxon>
        <taxon>Eubacteriales</taxon>
        <taxon>Clostridiaceae</taxon>
        <taxon>Clostridium</taxon>
    </lineage>
</organism>
<dbReference type="Proteomes" id="UP000286268">
    <property type="component" value="Chromosome"/>
</dbReference>
<dbReference type="SUPFAM" id="SSF55729">
    <property type="entry name" value="Acyl-CoA N-acyltransferases (Nat)"/>
    <property type="match status" value="1"/>
</dbReference>
<evidence type="ECO:0000313" key="4">
    <source>
        <dbReference type="EMBL" id="QAA32604.1"/>
    </source>
</evidence>
<keyword evidence="5" id="KW-1185">Reference proteome</keyword>
<keyword evidence="1" id="KW-0808">Transferase</keyword>
<feature type="domain" description="N-acetyltransferase" evidence="3">
    <location>
        <begin position="144"/>
        <end position="282"/>
    </location>
</feature>
<evidence type="ECO:0000256" key="1">
    <source>
        <dbReference type="ARBA" id="ARBA00022679"/>
    </source>
</evidence>
<dbReference type="CDD" id="cd04301">
    <property type="entry name" value="NAT_SF"/>
    <property type="match status" value="1"/>
</dbReference>
<dbReference type="Gene3D" id="3.40.630.30">
    <property type="match status" value="1"/>
</dbReference>
<evidence type="ECO:0000256" key="2">
    <source>
        <dbReference type="ARBA" id="ARBA00023315"/>
    </source>
</evidence>
<sequence>MIKIKRFCFKKDKLIDLLKKSRDFNSFNTSLEKYYYSKPRLLRFFIKDIRYIYLDKALVGYLWFEKIYEKTYSIKDLVIDRNLGDKLNKDKDKFFERGLFIYECEDSDFSISILKSLGFRKTSETLLMKKDLTAMPDIDLPNNISFKLMENNKEEDLRCNLQNNIFEEDSRIPLTLDDIYYDQCQDYYLPNSSVFIKNGDESIGYGQIIFNNGSYFIVNLGIVKEYRGMGFSTYLLNHLVNIAYNRGIKEIAIRVDKQNEIAKKLYSTNGFRFVNNVSIWEQ</sequence>
<gene>
    <name evidence="4" type="ORF">C1I91_13690</name>
</gene>
<dbReference type="RefSeq" id="WP_128213391.1">
    <property type="nucleotide sequence ID" value="NZ_CP025746.1"/>
</dbReference>
<evidence type="ECO:0000259" key="3">
    <source>
        <dbReference type="PROSITE" id="PS51186"/>
    </source>
</evidence>
<dbReference type="PANTHER" id="PTHR43420:SF12">
    <property type="entry name" value="N-ACETYLTRANSFERASE DOMAIN-CONTAINING PROTEIN"/>
    <property type="match status" value="1"/>
</dbReference>
<dbReference type="InterPro" id="IPR000182">
    <property type="entry name" value="GNAT_dom"/>
</dbReference>
<dbReference type="OrthoDB" id="1910906at2"/>
<dbReference type="InterPro" id="IPR050680">
    <property type="entry name" value="YpeA/RimI_acetyltransf"/>
</dbReference>
<dbReference type="EMBL" id="CP025746">
    <property type="protein sequence ID" value="QAA32604.1"/>
    <property type="molecule type" value="Genomic_DNA"/>
</dbReference>
<protein>
    <recommendedName>
        <fullName evidence="3">N-acetyltransferase domain-containing protein</fullName>
    </recommendedName>
</protein>
<dbReference type="KEGG" id="cmah:C1I91_13690"/>
<dbReference type="GO" id="GO:0016747">
    <property type="term" value="F:acyltransferase activity, transferring groups other than amino-acyl groups"/>
    <property type="evidence" value="ECO:0007669"/>
    <property type="project" value="InterPro"/>
</dbReference>
<dbReference type="PROSITE" id="PS51186">
    <property type="entry name" value="GNAT"/>
    <property type="match status" value="1"/>
</dbReference>
<keyword evidence="2" id="KW-0012">Acyltransferase</keyword>
<reference evidence="4 5" key="1">
    <citation type="submission" date="2018-01" db="EMBL/GenBank/DDBJ databases">
        <title>Genome Sequencing and Assembly of Anaerobacter polyendosporus strain CT4.</title>
        <authorList>
            <person name="Tachaapaikoon C."/>
            <person name="Sutheeworapong S."/>
            <person name="Jenjaroenpun P."/>
            <person name="Wongsurawat T."/>
            <person name="Nookeaw I."/>
            <person name="Cheawchanlertfa P."/>
            <person name="Kosugi A."/>
            <person name="Cheevadhanarak S."/>
            <person name="Ratanakhanokchai K."/>
        </authorList>
    </citation>
    <scope>NUCLEOTIDE SEQUENCE [LARGE SCALE GENOMIC DNA]</scope>
    <source>
        <strain evidence="4 5">CT4</strain>
    </source>
</reference>
<dbReference type="AlphaFoldDB" id="A0A410DU02"/>
<dbReference type="Pfam" id="PF00583">
    <property type="entry name" value="Acetyltransf_1"/>
    <property type="match status" value="1"/>
</dbReference>
<proteinExistence type="predicted"/>
<evidence type="ECO:0000313" key="5">
    <source>
        <dbReference type="Proteomes" id="UP000286268"/>
    </source>
</evidence>
<dbReference type="InterPro" id="IPR016181">
    <property type="entry name" value="Acyl_CoA_acyltransferase"/>
</dbReference>